<dbReference type="InterPro" id="IPR045584">
    <property type="entry name" value="Pilin-like"/>
</dbReference>
<evidence type="ECO:0000313" key="3">
    <source>
        <dbReference type="Proteomes" id="UP000190105"/>
    </source>
</evidence>
<keyword evidence="1" id="KW-0472">Membrane</keyword>
<keyword evidence="1" id="KW-1133">Transmembrane helix</keyword>
<protein>
    <submittedName>
        <fullName evidence="2">Type IV pilus assembly protein PilA</fullName>
    </submittedName>
</protein>
<dbReference type="RefSeq" id="WP_078695799.1">
    <property type="nucleotide sequence ID" value="NZ_FUYH01000004.1"/>
</dbReference>
<evidence type="ECO:0000313" key="2">
    <source>
        <dbReference type="EMBL" id="SKA82183.1"/>
    </source>
</evidence>
<dbReference type="OrthoDB" id="1955240at2"/>
<gene>
    <name evidence="2" type="ORF">SAMN05443428_104173</name>
</gene>
<dbReference type="EMBL" id="FUYH01000004">
    <property type="protein sequence ID" value="SKA82183.1"/>
    <property type="molecule type" value="Genomic_DNA"/>
</dbReference>
<reference evidence="3" key="1">
    <citation type="submission" date="2017-02" db="EMBL/GenBank/DDBJ databases">
        <authorList>
            <person name="Varghese N."/>
            <person name="Submissions S."/>
        </authorList>
    </citation>
    <scope>NUCLEOTIDE SEQUENCE [LARGE SCALE GENOMIC DNA]</scope>
    <source>
        <strain evidence="3">USBA 833</strain>
    </source>
</reference>
<dbReference type="PROSITE" id="PS00409">
    <property type="entry name" value="PROKAR_NTER_METHYL"/>
    <property type="match status" value="1"/>
</dbReference>
<proteinExistence type="predicted"/>
<keyword evidence="3" id="KW-1185">Reference proteome</keyword>
<evidence type="ECO:0000256" key="1">
    <source>
        <dbReference type="SAM" id="Phobius"/>
    </source>
</evidence>
<dbReference type="NCBIfam" id="TIGR02532">
    <property type="entry name" value="IV_pilin_GFxxxE"/>
    <property type="match status" value="1"/>
</dbReference>
<dbReference type="AlphaFoldDB" id="A0A1T4WXS0"/>
<keyword evidence="1" id="KW-0812">Transmembrane</keyword>
<dbReference type="SUPFAM" id="SSF54523">
    <property type="entry name" value="Pili subunits"/>
    <property type="match status" value="1"/>
</dbReference>
<dbReference type="InterPro" id="IPR012902">
    <property type="entry name" value="N_methyl_site"/>
</dbReference>
<accession>A0A1T4WXS0</accession>
<dbReference type="Pfam" id="PF07963">
    <property type="entry name" value="N_methyl"/>
    <property type="match status" value="1"/>
</dbReference>
<feature type="transmembrane region" description="Helical" evidence="1">
    <location>
        <begin position="12"/>
        <end position="30"/>
    </location>
</feature>
<organism evidence="2 3">
    <name type="scientific">Caloramator quimbayensis</name>
    <dbReference type="NCBI Taxonomy" id="1147123"/>
    <lineage>
        <taxon>Bacteria</taxon>
        <taxon>Bacillati</taxon>
        <taxon>Bacillota</taxon>
        <taxon>Clostridia</taxon>
        <taxon>Eubacteriales</taxon>
        <taxon>Clostridiaceae</taxon>
        <taxon>Caloramator</taxon>
    </lineage>
</organism>
<sequence>MEKRNKKKGFTLIEMIVVVAIIAILAGIAVPQVTKQINNSKKSADIANAKTIANLIQQQIAEGNTIAESKTNYSEVTSTVLNNNTVPQVKYKQGYVFVYKLDIDNNTLIVGVSDKDTNGIKQEDVITLYPNVGSGY</sequence>
<dbReference type="STRING" id="1147123.SAMN05443428_104173"/>
<dbReference type="PANTHER" id="PTHR30093">
    <property type="entry name" value="GENERAL SECRETION PATHWAY PROTEIN G"/>
    <property type="match status" value="1"/>
</dbReference>
<dbReference type="Proteomes" id="UP000190105">
    <property type="component" value="Unassembled WGS sequence"/>
</dbReference>
<name>A0A1T4WXS0_9CLOT</name>
<dbReference type="Gene3D" id="3.30.700.10">
    <property type="entry name" value="Glycoprotein, Type 4 Pilin"/>
    <property type="match status" value="1"/>
</dbReference>